<evidence type="ECO:0000256" key="2">
    <source>
        <dbReference type="ARBA" id="ARBA00008107"/>
    </source>
</evidence>
<dbReference type="PIRSF" id="PIRSF003107">
    <property type="entry name" value="PhoU"/>
    <property type="match status" value="1"/>
</dbReference>
<organism evidence="10 11">
    <name type="scientific">Bilophila wadsworthia (strain 3_1_6)</name>
    <dbReference type="NCBI Taxonomy" id="563192"/>
    <lineage>
        <taxon>Bacteria</taxon>
        <taxon>Pseudomonadati</taxon>
        <taxon>Thermodesulfobacteriota</taxon>
        <taxon>Desulfovibrionia</taxon>
        <taxon>Desulfovibrionales</taxon>
        <taxon>Desulfovibrionaceae</taxon>
        <taxon>Bilophila</taxon>
    </lineage>
</organism>
<evidence type="ECO:0000256" key="1">
    <source>
        <dbReference type="ARBA" id="ARBA00004496"/>
    </source>
</evidence>
<comment type="similarity">
    <text evidence="2 8">Belongs to the PhoU family.</text>
</comment>
<evidence type="ECO:0000256" key="5">
    <source>
        <dbReference type="ARBA" id="ARBA00022490"/>
    </source>
</evidence>
<sequence>MAYQEHYTQQLLDNLRAKLLIMGSKTQQALDDAAIAVLNHDLPRAAAVLDGDTDIDDLENQIDEATLNILARTQPVARDLRFLMSVVRMVLDLERIGDESVVVAEQVTLSDKPIPSIVEKDLRALCTRTSAMLRNSLLAFQNGDAPSALAVSRYDDETAQMMVNIFQKLMQAVGDRTLEPWDSMHIVLITRALDRVCRRAENIAEHAYFMVEGVSLKHRRTLPQGWEK</sequence>
<evidence type="ECO:0000256" key="7">
    <source>
        <dbReference type="ARBA" id="ARBA00056181"/>
    </source>
</evidence>
<dbReference type="PANTHER" id="PTHR42930">
    <property type="entry name" value="PHOSPHATE-SPECIFIC TRANSPORT SYSTEM ACCESSORY PROTEIN PHOU"/>
    <property type="match status" value="1"/>
</dbReference>
<dbReference type="GO" id="GO:0030643">
    <property type="term" value="P:intracellular phosphate ion homeostasis"/>
    <property type="evidence" value="ECO:0007669"/>
    <property type="project" value="InterPro"/>
</dbReference>
<keyword evidence="11" id="KW-1185">Reference proteome</keyword>
<dbReference type="InterPro" id="IPR026022">
    <property type="entry name" value="PhoU_dom"/>
</dbReference>
<dbReference type="SUPFAM" id="SSF109755">
    <property type="entry name" value="PhoU-like"/>
    <property type="match status" value="1"/>
</dbReference>
<dbReference type="Gene3D" id="1.20.58.220">
    <property type="entry name" value="Phosphate transport system protein phou homolog 2, domain 2"/>
    <property type="match status" value="1"/>
</dbReference>
<dbReference type="Proteomes" id="UP000006034">
    <property type="component" value="Unassembled WGS sequence"/>
</dbReference>
<keyword evidence="6 8" id="KW-0592">Phosphate transport</keyword>
<feature type="domain" description="PhoU" evidence="9">
    <location>
        <begin position="20"/>
        <end position="107"/>
    </location>
</feature>
<evidence type="ECO:0000256" key="6">
    <source>
        <dbReference type="ARBA" id="ARBA00022592"/>
    </source>
</evidence>
<dbReference type="NCBIfam" id="TIGR02135">
    <property type="entry name" value="phoU_full"/>
    <property type="match status" value="1"/>
</dbReference>
<dbReference type="Pfam" id="PF01895">
    <property type="entry name" value="PhoU"/>
    <property type="match status" value="2"/>
</dbReference>
<evidence type="ECO:0000313" key="10">
    <source>
        <dbReference type="EMBL" id="EFV45058.1"/>
    </source>
</evidence>
<comment type="subunit">
    <text evidence="3 8">Homodimer.</text>
</comment>
<gene>
    <name evidence="10" type="ORF">HMPREF0179_01122</name>
</gene>
<feature type="domain" description="PhoU" evidence="9">
    <location>
        <begin position="125"/>
        <end position="206"/>
    </location>
</feature>
<keyword evidence="4 8" id="KW-0813">Transport</keyword>
<dbReference type="HOGENOM" id="CLU_078518_3_0_7"/>
<proteinExistence type="inferred from homology"/>
<evidence type="ECO:0000256" key="3">
    <source>
        <dbReference type="ARBA" id="ARBA00011738"/>
    </source>
</evidence>
<dbReference type="RefSeq" id="WP_005026002.1">
    <property type="nucleotide sequence ID" value="NZ_KE150238.1"/>
</dbReference>
<dbReference type="PANTHER" id="PTHR42930:SF3">
    <property type="entry name" value="PHOSPHATE-SPECIFIC TRANSPORT SYSTEM ACCESSORY PROTEIN PHOU"/>
    <property type="match status" value="1"/>
</dbReference>
<comment type="function">
    <text evidence="7 8">Plays a role in the regulation of phosphate uptake.</text>
</comment>
<reference evidence="10 11" key="1">
    <citation type="submission" date="2010-10" db="EMBL/GenBank/DDBJ databases">
        <authorList>
            <consortium name="The Broad Institute Genome Sequencing Platform"/>
            <person name="Ward D."/>
            <person name="Earl A."/>
            <person name="Feldgarden M."/>
            <person name="Young S.K."/>
            <person name="Gargeya S."/>
            <person name="Zeng Q."/>
            <person name="Alvarado L."/>
            <person name="Berlin A."/>
            <person name="Bochicchio J."/>
            <person name="Chapman S.B."/>
            <person name="Chen Z."/>
            <person name="Freedman E."/>
            <person name="Gellesch M."/>
            <person name="Goldberg J."/>
            <person name="Griggs A."/>
            <person name="Gujja S."/>
            <person name="Heilman E."/>
            <person name="Heiman D."/>
            <person name="Howarth C."/>
            <person name="Mehta T."/>
            <person name="Neiman D."/>
            <person name="Pearson M."/>
            <person name="Roberts A."/>
            <person name="Saif S."/>
            <person name="Shea T."/>
            <person name="Shenoy N."/>
            <person name="Sisk P."/>
            <person name="Stolte C."/>
            <person name="Sykes S."/>
            <person name="White J."/>
            <person name="Yandava C."/>
            <person name="Allen-Vercoe E."/>
            <person name="Sibley C."/>
            <person name="Ambrose C.E."/>
            <person name="Strauss J."/>
            <person name="Daigneault M."/>
            <person name="Haas B."/>
            <person name="Nusbaum C."/>
            <person name="Birren B."/>
        </authorList>
    </citation>
    <scope>NUCLEOTIDE SEQUENCE [LARGE SCALE GENOMIC DNA]</scope>
    <source>
        <strain evidence="10 11">3_1_6</strain>
    </source>
</reference>
<dbReference type="FunFam" id="1.20.58.220:FF:000004">
    <property type="entry name" value="Phosphate-specific transport system accessory protein PhoU"/>
    <property type="match status" value="1"/>
</dbReference>
<name>E5Y4L0_BILW3</name>
<comment type="subcellular location">
    <subcellularLocation>
        <location evidence="1 8">Cytoplasm</location>
    </subcellularLocation>
</comment>
<dbReference type="AlphaFoldDB" id="E5Y4L0"/>
<dbReference type="InterPro" id="IPR038078">
    <property type="entry name" value="PhoU-like_sf"/>
</dbReference>
<dbReference type="GO" id="GO:0045936">
    <property type="term" value="P:negative regulation of phosphate metabolic process"/>
    <property type="evidence" value="ECO:0007669"/>
    <property type="project" value="InterPro"/>
</dbReference>
<dbReference type="EMBL" id="ADCP02000001">
    <property type="protein sequence ID" value="EFV45058.1"/>
    <property type="molecule type" value="Genomic_DNA"/>
</dbReference>
<dbReference type="GO" id="GO:0005737">
    <property type="term" value="C:cytoplasm"/>
    <property type="evidence" value="ECO:0007669"/>
    <property type="project" value="UniProtKB-SubCell"/>
</dbReference>
<reference evidence="10 11" key="2">
    <citation type="submission" date="2013-04" db="EMBL/GenBank/DDBJ databases">
        <title>The Genome Sequence of Bilophila wadsworthia 3_1_6.</title>
        <authorList>
            <consortium name="The Broad Institute Genomics Platform"/>
            <person name="Earl A."/>
            <person name="Ward D."/>
            <person name="Feldgarden M."/>
            <person name="Gevers D."/>
            <person name="Sibley C."/>
            <person name="Strauss J."/>
            <person name="Allen-Vercoe E."/>
            <person name="Walker B."/>
            <person name="Young S."/>
            <person name="Zeng Q."/>
            <person name="Gargeya S."/>
            <person name="Fitzgerald M."/>
            <person name="Haas B."/>
            <person name="Abouelleil A."/>
            <person name="Allen A.W."/>
            <person name="Alvarado L."/>
            <person name="Arachchi H.M."/>
            <person name="Berlin A.M."/>
            <person name="Chapman S.B."/>
            <person name="Gainer-Dewar J."/>
            <person name="Goldberg J."/>
            <person name="Griggs A."/>
            <person name="Gujja S."/>
            <person name="Hansen M."/>
            <person name="Howarth C."/>
            <person name="Imamovic A."/>
            <person name="Ireland A."/>
            <person name="Larimer J."/>
            <person name="McCowan C."/>
            <person name="Murphy C."/>
            <person name="Pearson M."/>
            <person name="Poon T.W."/>
            <person name="Priest M."/>
            <person name="Roberts A."/>
            <person name="Saif S."/>
            <person name="Shea T."/>
            <person name="Sisk P."/>
            <person name="Sykes S."/>
            <person name="Wortman J."/>
            <person name="Nusbaum C."/>
            <person name="Birren B."/>
        </authorList>
    </citation>
    <scope>NUCLEOTIDE SEQUENCE [LARGE SCALE GENOMIC DNA]</scope>
    <source>
        <strain evidence="10 11">3_1_6</strain>
    </source>
</reference>
<accession>E5Y4L0</accession>
<dbReference type="STRING" id="563192.HMPREF0179_01122"/>
<dbReference type="GO" id="GO:0006817">
    <property type="term" value="P:phosphate ion transport"/>
    <property type="evidence" value="ECO:0007669"/>
    <property type="project" value="UniProtKB-KW"/>
</dbReference>
<dbReference type="GeneID" id="78086262"/>
<dbReference type="eggNOG" id="COG0704">
    <property type="taxonomic scope" value="Bacteria"/>
</dbReference>
<evidence type="ECO:0000259" key="9">
    <source>
        <dbReference type="Pfam" id="PF01895"/>
    </source>
</evidence>
<dbReference type="OrthoDB" id="9814256at2"/>
<keyword evidence="5 8" id="KW-0963">Cytoplasm</keyword>
<evidence type="ECO:0000256" key="8">
    <source>
        <dbReference type="PIRNR" id="PIRNR003107"/>
    </source>
</evidence>
<dbReference type="InterPro" id="IPR028366">
    <property type="entry name" value="PhoU"/>
</dbReference>
<evidence type="ECO:0000313" key="11">
    <source>
        <dbReference type="Proteomes" id="UP000006034"/>
    </source>
</evidence>
<protein>
    <recommendedName>
        <fullName evidence="8">Phosphate-specific transport system accessory protein PhoU</fullName>
    </recommendedName>
</protein>
<evidence type="ECO:0000256" key="4">
    <source>
        <dbReference type="ARBA" id="ARBA00022448"/>
    </source>
</evidence>
<comment type="caution">
    <text evidence="10">The sequence shown here is derived from an EMBL/GenBank/DDBJ whole genome shotgun (WGS) entry which is preliminary data.</text>
</comment>